<gene>
    <name evidence="1" type="ORF">SCALOS_LOCUS4874</name>
</gene>
<evidence type="ECO:0000313" key="1">
    <source>
        <dbReference type="EMBL" id="CAG8541967.1"/>
    </source>
</evidence>
<sequence length="416" mass="47716">MIMIPPQNPRIKTKLSLDTNYSNLGSPASPSSPCYSPIASPTLSGSWNMNANKSHAELTASLKEAYNLVKEKERDLTLAAEIGKSLLENNIALKAKYEEIVLELQQLQRQHQKKTTFIALHAEKPNVTSIAPPNTYDDFERDDSDSESHISYNSGTSFEHTKVQSELRNRNKKNDQTISYKDLENIRELEGRNQVLQSQLDELTKEYIDSDKANKTKIRKLEADLLHYQEVYSSATHQIEVLEQENERLLQKQKSDFWNLKYNKKTASNDEDLIESLMNKVSELESQNNTVERAKTEIEKRLQRVVQDLESLQEQYDELSERSRDFELLKVANHEQELLINELNESLEEQRAMIVGMRSNAYSRNPSRSNSFSYSDNGMMSNALRRISNPPANQNSQQGLGGKIKTTLLSELENVW</sequence>
<comment type="caution">
    <text evidence="1">The sequence shown here is derived from an EMBL/GenBank/DDBJ whole genome shotgun (WGS) entry which is preliminary data.</text>
</comment>
<accession>A0ACA9LNW4</accession>
<evidence type="ECO:0000313" key="2">
    <source>
        <dbReference type="Proteomes" id="UP000789860"/>
    </source>
</evidence>
<name>A0ACA9LNW4_9GLOM</name>
<dbReference type="EMBL" id="CAJVPM010007098">
    <property type="protein sequence ID" value="CAG8541967.1"/>
    <property type="molecule type" value="Genomic_DNA"/>
</dbReference>
<organism evidence="1 2">
    <name type="scientific">Scutellospora calospora</name>
    <dbReference type="NCBI Taxonomy" id="85575"/>
    <lineage>
        <taxon>Eukaryota</taxon>
        <taxon>Fungi</taxon>
        <taxon>Fungi incertae sedis</taxon>
        <taxon>Mucoromycota</taxon>
        <taxon>Glomeromycotina</taxon>
        <taxon>Glomeromycetes</taxon>
        <taxon>Diversisporales</taxon>
        <taxon>Gigasporaceae</taxon>
        <taxon>Scutellospora</taxon>
    </lineage>
</organism>
<dbReference type="Proteomes" id="UP000789860">
    <property type="component" value="Unassembled WGS sequence"/>
</dbReference>
<reference evidence="1" key="1">
    <citation type="submission" date="2021-06" db="EMBL/GenBank/DDBJ databases">
        <authorList>
            <person name="Kallberg Y."/>
            <person name="Tangrot J."/>
            <person name="Rosling A."/>
        </authorList>
    </citation>
    <scope>NUCLEOTIDE SEQUENCE</scope>
    <source>
        <strain evidence="1">AU212A</strain>
    </source>
</reference>
<proteinExistence type="predicted"/>
<keyword evidence="2" id="KW-1185">Reference proteome</keyword>
<protein>
    <submittedName>
        <fullName evidence="1">8792_t:CDS:1</fullName>
    </submittedName>
</protein>